<name>A0A0M3HPU6_ASCLU</name>
<protein>
    <submittedName>
        <fullName evidence="3">Transmembrane protein</fullName>
    </submittedName>
</protein>
<evidence type="ECO:0000313" key="2">
    <source>
        <dbReference type="Proteomes" id="UP000036681"/>
    </source>
</evidence>
<accession>A0A0M3HPU6</accession>
<dbReference type="AlphaFoldDB" id="A0A0M3HPU6"/>
<feature type="compositionally biased region" description="Basic and acidic residues" evidence="1">
    <location>
        <begin position="13"/>
        <end position="42"/>
    </location>
</feature>
<proteinExistence type="predicted"/>
<evidence type="ECO:0000313" key="3">
    <source>
        <dbReference type="WBParaSite" id="ALUE_0000399301-mRNA-1"/>
    </source>
</evidence>
<sequence length="138" mass="15462">MKRKQRGVWSRCAENEGRDVESAQQNEREQKQRRGHSDEQRCMRPRHGCVQSAGDNVSPLHPPATTYHDNSAASHTGRDVRKKASTILSFVACNCMFVLTGQLRTTSIVPHQTDLVSFTLPPSDFPSPVLFRGLLQCS</sequence>
<organism evidence="2 3">
    <name type="scientific">Ascaris lumbricoides</name>
    <name type="common">Giant roundworm</name>
    <dbReference type="NCBI Taxonomy" id="6252"/>
    <lineage>
        <taxon>Eukaryota</taxon>
        <taxon>Metazoa</taxon>
        <taxon>Ecdysozoa</taxon>
        <taxon>Nematoda</taxon>
        <taxon>Chromadorea</taxon>
        <taxon>Rhabditida</taxon>
        <taxon>Spirurina</taxon>
        <taxon>Ascaridomorpha</taxon>
        <taxon>Ascaridoidea</taxon>
        <taxon>Ascarididae</taxon>
        <taxon>Ascaris</taxon>
    </lineage>
</organism>
<dbReference type="WBParaSite" id="ALUE_0000399301-mRNA-1">
    <property type="protein sequence ID" value="ALUE_0000399301-mRNA-1"/>
    <property type="gene ID" value="ALUE_0000399301"/>
</dbReference>
<reference evidence="3" key="1">
    <citation type="submission" date="2017-02" db="UniProtKB">
        <authorList>
            <consortium name="WormBaseParasite"/>
        </authorList>
    </citation>
    <scope>IDENTIFICATION</scope>
</reference>
<keyword evidence="2" id="KW-1185">Reference proteome</keyword>
<feature type="region of interest" description="Disordered" evidence="1">
    <location>
        <begin position="1"/>
        <end position="78"/>
    </location>
</feature>
<dbReference type="Proteomes" id="UP000036681">
    <property type="component" value="Unplaced"/>
</dbReference>
<evidence type="ECO:0000256" key="1">
    <source>
        <dbReference type="SAM" id="MobiDB-lite"/>
    </source>
</evidence>